<dbReference type="Proteomes" id="UP000218377">
    <property type="component" value="Unassembled WGS sequence"/>
</dbReference>
<evidence type="ECO:0000256" key="2">
    <source>
        <dbReference type="ARBA" id="ARBA00023002"/>
    </source>
</evidence>
<dbReference type="Pfam" id="PF00106">
    <property type="entry name" value="adh_short"/>
    <property type="match status" value="1"/>
</dbReference>
<evidence type="ECO:0000256" key="1">
    <source>
        <dbReference type="ARBA" id="ARBA00006484"/>
    </source>
</evidence>
<dbReference type="InterPro" id="IPR036291">
    <property type="entry name" value="NAD(P)-bd_dom_sf"/>
</dbReference>
<dbReference type="PRINTS" id="PR00081">
    <property type="entry name" value="GDHRDH"/>
</dbReference>
<dbReference type="RefSeq" id="WP_096158159.1">
    <property type="nucleotide sequence ID" value="NZ_NRGX01000001.1"/>
</dbReference>
<dbReference type="PROSITE" id="PS00061">
    <property type="entry name" value="ADH_SHORT"/>
    <property type="match status" value="1"/>
</dbReference>
<dbReference type="SUPFAM" id="SSF51735">
    <property type="entry name" value="NAD(P)-binding Rossmann-fold domains"/>
    <property type="match status" value="1"/>
</dbReference>
<gene>
    <name evidence="3" type="ORF">CIK79_10595</name>
</gene>
<dbReference type="PANTHER" id="PTHR43180">
    <property type="entry name" value="3-OXOACYL-(ACYL-CARRIER-PROTEIN) REDUCTASE (AFU_ORTHOLOGUE AFUA_6G11210)"/>
    <property type="match status" value="1"/>
</dbReference>
<organism evidence="3 4">
    <name type="scientific">Brevibacterium aurantiacum</name>
    <dbReference type="NCBI Taxonomy" id="273384"/>
    <lineage>
        <taxon>Bacteria</taxon>
        <taxon>Bacillati</taxon>
        <taxon>Actinomycetota</taxon>
        <taxon>Actinomycetes</taxon>
        <taxon>Micrococcales</taxon>
        <taxon>Brevibacteriaceae</taxon>
        <taxon>Brevibacterium</taxon>
    </lineage>
</organism>
<comment type="similarity">
    <text evidence="1">Belongs to the short-chain dehydrogenases/reductases (SDR) family.</text>
</comment>
<evidence type="ECO:0000313" key="4">
    <source>
        <dbReference type="Proteomes" id="UP000218377"/>
    </source>
</evidence>
<evidence type="ECO:0000313" key="3">
    <source>
        <dbReference type="EMBL" id="PCC18699.1"/>
    </source>
</evidence>
<dbReference type="GO" id="GO:0016491">
    <property type="term" value="F:oxidoreductase activity"/>
    <property type="evidence" value="ECO:0007669"/>
    <property type="project" value="UniProtKB-KW"/>
</dbReference>
<reference evidence="3 4" key="1">
    <citation type="journal article" date="2017" name="Elife">
        <title>Extensive horizontal gene transfer in cheese-associated bacteria.</title>
        <authorList>
            <person name="Bonham K.S."/>
            <person name="Wolfe B.E."/>
            <person name="Dutton R.J."/>
        </authorList>
    </citation>
    <scope>NUCLEOTIDE SEQUENCE [LARGE SCALE GENOMIC DNA]</scope>
    <source>
        <strain evidence="3 4">JB5</strain>
    </source>
</reference>
<dbReference type="AlphaFoldDB" id="A0A2A3X4V1"/>
<dbReference type="EMBL" id="NRGX01000001">
    <property type="protein sequence ID" value="PCC18699.1"/>
    <property type="molecule type" value="Genomic_DNA"/>
</dbReference>
<name>A0A2A3X4V1_BREAU</name>
<dbReference type="InterPro" id="IPR020904">
    <property type="entry name" value="Sc_DH/Rdtase_CS"/>
</dbReference>
<protein>
    <submittedName>
        <fullName evidence="3">Dehydrogenase</fullName>
    </submittedName>
</protein>
<dbReference type="CDD" id="cd05233">
    <property type="entry name" value="SDR_c"/>
    <property type="match status" value="1"/>
</dbReference>
<dbReference type="InterPro" id="IPR002347">
    <property type="entry name" value="SDR_fam"/>
</dbReference>
<proteinExistence type="inferred from homology"/>
<dbReference type="PANTHER" id="PTHR43180:SF66">
    <property type="entry name" value="SHORT-CHAIN DEHYDROGENASE_REDUCTASE FAMILY PROTEIN"/>
    <property type="match status" value="1"/>
</dbReference>
<dbReference type="Gene3D" id="3.40.50.720">
    <property type="entry name" value="NAD(P)-binding Rossmann-like Domain"/>
    <property type="match status" value="1"/>
</dbReference>
<comment type="caution">
    <text evidence="3">The sequence shown here is derived from an EMBL/GenBank/DDBJ whole genome shotgun (WGS) entry which is preliminary data.</text>
</comment>
<sequence>MELKGRNAVVTGAAGGIGAAIAAALQERGARVLLADLAEEVADTAAKLGQPHWIGDVSSANGVAELLDAAERELGQVDLYFANAGIAGVTGLGGDGDWDRIIDVNLRAHIRAAERLVPEWTRRGEGYFVATASAAGLLTQIGSAGYSVTKHAALAFAEWLSVTYGDEGLRVSVLAPMGVNTKILWGDDPDAVTGTALTGQRAVAEAGNVLEPADVATTVMAAIEAENFLILPHPEVLDMYRMKGSDYDRWIRGMRRYQAKLQGS</sequence>
<accession>A0A2A3X4V1</accession>
<keyword evidence="2" id="KW-0560">Oxidoreductase</keyword>